<reference evidence="1" key="1">
    <citation type="journal article" date="2021" name="Proc. Natl. Acad. Sci. U.S.A.">
        <title>A Catalog of Tens of Thousands of Viruses from Human Metagenomes Reveals Hidden Associations with Chronic Diseases.</title>
        <authorList>
            <person name="Tisza M.J."/>
            <person name="Buck C.B."/>
        </authorList>
    </citation>
    <scope>NUCLEOTIDE SEQUENCE</scope>
    <source>
        <strain evidence="1">Ct6YY1</strain>
    </source>
</reference>
<accession>A0A8S5V342</accession>
<proteinExistence type="predicted"/>
<dbReference type="EMBL" id="BK016186">
    <property type="protein sequence ID" value="DAG01108.1"/>
    <property type="molecule type" value="Genomic_DNA"/>
</dbReference>
<evidence type="ECO:0000313" key="1">
    <source>
        <dbReference type="EMBL" id="DAG01108.1"/>
    </source>
</evidence>
<protein>
    <submittedName>
        <fullName evidence="1">Uncharacterized protein</fullName>
    </submittedName>
</protein>
<name>A0A8S5V342_9CAUD</name>
<organism evidence="1">
    <name type="scientific">Siphoviridae sp. ct6YY1</name>
    <dbReference type="NCBI Taxonomy" id="2825343"/>
    <lineage>
        <taxon>Viruses</taxon>
        <taxon>Duplodnaviria</taxon>
        <taxon>Heunggongvirae</taxon>
        <taxon>Uroviricota</taxon>
        <taxon>Caudoviricetes</taxon>
    </lineage>
</organism>
<sequence>MCRLSWIRVLRRFWLVLRRMLRRILRRVSMPRRWVWLWCLAGMV</sequence>